<protein>
    <submittedName>
        <fullName evidence="1">Uncharacterized protein</fullName>
    </submittedName>
</protein>
<proteinExistence type="predicted"/>
<dbReference type="EMBL" id="JACOQL010000003">
    <property type="protein sequence ID" value="MBC9247428.1"/>
    <property type="molecule type" value="Genomic_DNA"/>
</dbReference>
<dbReference type="RefSeq" id="WP_187793904.1">
    <property type="nucleotide sequence ID" value="NZ_JACOQL010000003.1"/>
</dbReference>
<sequence length="46" mass="5308">MPSILTSFVDEPRAIKMLILLLVVTKIPMPSRRPDAYYRKFSLSVN</sequence>
<comment type="caution">
    <text evidence="1">The sequence shown here is derived from an EMBL/GenBank/DDBJ whole genome shotgun (WGS) entry which is preliminary data.</text>
</comment>
<organism evidence="1 2">
    <name type="scientific">Paracoccus amoyensis</name>
    <dbReference type="NCBI Taxonomy" id="2760093"/>
    <lineage>
        <taxon>Bacteria</taxon>
        <taxon>Pseudomonadati</taxon>
        <taxon>Pseudomonadota</taxon>
        <taxon>Alphaproteobacteria</taxon>
        <taxon>Rhodobacterales</taxon>
        <taxon>Paracoccaceae</taxon>
        <taxon>Paracoccus</taxon>
    </lineage>
</organism>
<name>A0A926GAG0_9RHOB</name>
<keyword evidence="2" id="KW-1185">Reference proteome</keyword>
<dbReference type="Proteomes" id="UP000608594">
    <property type="component" value="Unassembled WGS sequence"/>
</dbReference>
<accession>A0A926GAG0</accession>
<evidence type="ECO:0000313" key="2">
    <source>
        <dbReference type="Proteomes" id="UP000608594"/>
    </source>
</evidence>
<dbReference type="AlphaFoldDB" id="A0A926GAG0"/>
<evidence type="ECO:0000313" key="1">
    <source>
        <dbReference type="EMBL" id="MBC9247428.1"/>
    </source>
</evidence>
<gene>
    <name evidence="1" type="ORF">H4P12_12060</name>
</gene>
<reference evidence="1" key="1">
    <citation type="submission" date="2020-08" db="EMBL/GenBank/DDBJ databases">
        <title>Paracoccus amoyensis sp. nov., isolated from the surface seawater at coast of Xiamen, Fujian.</title>
        <authorList>
            <person name="Lyu L."/>
        </authorList>
    </citation>
    <scope>NUCLEOTIDE SEQUENCE</scope>
    <source>
        <strain evidence="1">11-3</strain>
    </source>
</reference>